<reference evidence="5 6" key="1">
    <citation type="submission" date="2016-11" db="EMBL/GenBank/DDBJ databases">
        <authorList>
            <person name="Jaros S."/>
            <person name="Januszkiewicz K."/>
            <person name="Wedrychowicz H."/>
        </authorList>
    </citation>
    <scope>NUCLEOTIDE SEQUENCE [LARGE SCALE GENOMIC DNA]</scope>
    <source>
        <strain evidence="5 6">DSM 21986</strain>
    </source>
</reference>
<name>A0A1M5BK61_9BACT</name>
<sequence length="333" mass="37556">MKVTLKDIAKDSGFSESTVSRVLNGSPKISARTRDIVMESARRLGYLSPGQQNSDSSGKFLNVALIASDFKEGEFYVSFFDGLNQASKRNNIRLSLIGLVDPEEELHKLLKEISLHYYDAAILYIPEYTRSEYEELSNNIPSGLPIISNALIENPVFPTVTFDGYSGGYLAARHLEDQSYSDLGLIQGPFERAEARYRSNGFKDYIHQHNHLDLRWVHEGDFTFESGARAYEEYKKLNQKPRAIFAGNDDMANGFMESAKQEGIQFPDNVAIIGYDDLPVCRHNQPTISSIKTDYEALGMTTMKLLRELVENPAQNNNMLSFVSVSLRHRQSS</sequence>
<keyword evidence="2" id="KW-0238">DNA-binding</keyword>
<keyword evidence="6" id="KW-1185">Reference proteome</keyword>
<dbReference type="CDD" id="cd01392">
    <property type="entry name" value="HTH_LacI"/>
    <property type="match status" value="1"/>
</dbReference>
<dbReference type="EMBL" id="FQUS01000008">
    <property type="protein sequence ID" value="SHF42848.1"/>
    <property type="molecule type" value="Genomic_DNA"/>
</dbReference>
<evidence type="ECO:0000256" key="3">
    <source>
        <dbReference type="ARBA" id="ARBA00023163"/>
    </source>
</evidence>
<dbReference type="SUPFAM" id="SSF53822">
    <property type="entry name" value="Periplasmic binding protein-like I"/>
    <property type="match status" value="1"/>
</dbReference>
<accession>A0A1M5BK61</accession>
<dbReference type="InterPro" id="IPR000843">
    <property type="entry name" value="HTH_LacI"/>
</dbReference>
<evidence type="ECO:0000259" key="4">
    <source>
        <dbReference type="PROSITE" id="PS50932"/>
    </source>
</evidence>
<keyword evidence="1" id="KW-0805">Transcription regulation</keyword>
<dbReference type="OrthoDB" id="9803256at2"/>
<dbReference type="Gene3D" id="3.40.50.2300">
    <property type="match status" value="2"/>
</dbReference>
<dbReference type="SMART" id="SM00354">
    <property type="entry name" value="HTH_LACI"/>
    <property type="match status" value="1"/>
</dbReference>
<dbReference type="Proteomes" id="UP000184041">
    <property type="component" value="Unassembled WGS sequence"/>
</dbReference>
<dbReference type="InterPro" id="IPR010982">
    <property type="entry name" value="Lambda_DNA-bd_dom_sf"/>
</dbReference>
<dbReference type="GO" id="GO:0003700">
    <property type="term" value="F:DNA-binding transcription factor activity"/>
    <property type="evidence" value="ECO:0007669"/>
    <property type="project" value="TreeGrafter"/>
</dbReference>
<dbReference type="RefSeq" id="WP_073062845.1">
    <property type="nucleotide sequence ID" value="NZ_FQUS01000008.1"/>
</dbReference>
<dbReference type="Gene3D" id="1.10.260.40">
    <property type="entry name" value="lambda repressor-like DNA-binding domains"/>
    <property type="match status" value="1"/>
</dbReference>
<dbReference type="Pfam" id="PF00356">
    <property type="entry name" value="LacI"/>
    <property type="match status" value="1"/>
</dbReference>
<dbReference type="GO" id="GO:0000976">
    <property type="term" value="F:transcription cis-regulatory region binding"/>
    <property type="evidence" value="ECO:0007669"/>
    <property type="project" value="TreeGrafter"/>
</dbReference>
<evidence type="ECO:0000256" key="2">
    <source>
        <dbReference type="ARBA" id="ARBA00023125"/>
    </source>
</evidence>
<dbReference type="InterPro" id="IPR046335">
    <property type="entry name" value="LacI/GalR-like_sensor"/>
</dbReference>
<organism evidence="5 6">
    <name type="scientific">Fodinibius roseus</name>
    <dbReference type="NCBI Taxonomy" id="1194090"/>
    <lineage>
        <taxon>Bacteria</taxon>
        <taxon>Pseudomonadati</taxon>
        <taxon>Balneolota</taxon>
        <taxon>Balneolia</taxon>
        <taxon>Balneolales</taxon>
        <taxon>Balneolaceae</taxon>
        <taxon>Fodinibius</taxon>
    </lineage>
</organism>
<evidence type="ECO:0000313" key="6">
    <source>
        <dbReference type="Proteomes" id="UP000184041"/>
    </source>
</evidence>
<feature type="domain" description="HTH lacI-type" evidence="4">
    <location>
        <begin position="3"/>
        <end position="46"/>
    </location>
</feature>
<protein>
    <submittedName>
        <fullName evidence="5">Transcriptional regulator, LacI family</fullName>
    </submittedName>
</protein>
<keyword evidence="3" id="KW-0804">Transcription</keyword>
<dbReference type="Pfam" id="PF13377">
    <property type="entry name" value="Peripla_BP_3"/>
    <property type="match status" value="1"/>
</dbReference>
<dbReference type="AlphaFoldDB" id="A0A1M5BK61"/>
<dbReference type="PANTHER" id="PTHR30146:SF109">
    <property type="entry name" value="HTH-TYPE TRANSCRIPTIONAL REGULATOR GALS"/>
    <property type="match status" value="1"/>
</dbReference>
<proteinExistence type="predicted"/>
<evidence type="ECO:0000256" key="1">
    <source>
        <dbReference type="ARBA" id="ARBA00023015"/>
    </source>
</evidence>
<dbReference type="STRING" id="1194090.SAMN05443144_108152"/>
<dbReference type="CDD" id="cd06267">
    <property type="entry name" value="PBP1_LacI_sugar_binding-like"/>
    <property type="match status" value="1"/>
</dbReference>
<evidence type="ECO:0000313" key="5">
    <source>
        <dbReference type="EMBL" id="SHF42848.1"/>
    </source>
</evidence>
<dbReference type="SUPFAM" id="SSF47413">
    <property type="entry name" value="lambda repressor-like DNA-binding domains"/>
    <property type="match status" value="1"/>
</dbReference>
<dbReference type="PROSITE" id="PS50932">
    <property type="entry name" value="HTH_LACI_2"/>
    <property type="match status" value="1"/>
</dbReference>
<gene>
    <name evidence="5" type="ORF">SAMN05443144_108152</name>
</gene>
<dbReference type="PANTHER" id="PTHR30146">
    <property type="entry name" value="LACI-RELATED TRANSCRIPTIONAL REPRESSOR"/>
    <property type="match status" value="1"/>
</dbReference>
<dbReference type="InterPro" id="IPR028082">
    <property type="entry name" value="Peripla_BP_I"/>
</dbReference>